<dbReference type="Pfam" id="PF01740">
    <property type="entry name" value="STAS"/>
    <property type="match status" value="1"/>
</dbReference>
<dbReference type="eggNOG" id="COG1366">
    <property type="taxonomic scope" value="Bacteria"/>
</dbReference>
<dbReference type="STRING" id="644282.Deba_0154"/>
<dbReference type="PANTHER" id="PTHR33495">
    <property type="entry name" value="ANTI-SIGMA FACTOR ANTAGONIST TM_1081-RELATED-RELATED"/>
    <property type="match status" value="1"/>
</dbReference>
<feature type="domain" description="STAS" evidence="3">
    <location>
        <begin position="1"/>
        <end position="110"/>
    </location>
</feature>
<proteinExistence type="inferred from homology"/>
<dbReference type="RefSeq" id="WP_013256989.1">
    <property type="nucleotide sequence ID" value="NC_014365.1"/>
</dbReference>
<dbReference type="AlphaFoldDB" id="E1QDL4"/>
<evidence type="ECO:0000313" key="5">
    <source>
        <dbReference type="Proteomes" id="UP000009047"/>
    </source>
</evidence>
<evidence type="ECO:0000256" key="1">
    <source>
        <dbReference type="ARBA" id="ARBA00009013"/>
    </source>
</evidence>
<dbReference type="InterPro" id="IPR036513">
    <property type="entry name" value="STAS_dom_sf"/>
</dbReference>
<evidence type="ECO:0000313" key="4">
    <source>
        <dbReference type="EMBL" id="ADK83533.1"/>
    </source>
</evidence>
<gene>
    <name evidence="4" type="ordered locus">Deba_0154</name>
</gene>
<organism evidence="4 5">
    <name type="scientific">Desulfarculus baarsii (strain ATCC 33931 / DSM 2075 / LMG 7858 / VKM B-1802 / 2st14)</name>
    <dbReference type="NCBI Taxonomy" id="644282"/>
    <lineage>
        <taxon>Bacteria</taxon>
        <taxon>Pseudomonadati</taxon>
        <taxon>Thermodesulfobacteriota</taxon>
        <taxon>Desulfarculia</taxon>
        <taxon>Desulfarculales</taxon>
        <taxon>Desulfarculaceae</taxon>
        <taxon>Desulfarculus</taxon>
    </lineage>
</organism>
<dbReference type="GO" id="GO:0043856">
    <property type="term" value="F:anti-sigma factor antagonist activity"/>
    <property type="evidence" value="ECO:0007669"/>
    <property type="project" value="InterPro"/>
</dbReference>
<protein>
    <recommendedName>
        <fullName evidence="2">Anti-sigma factor antagonist</fullName>
    </recommendedName>
</protein>
<dbReference type="InterPro" id="IPR003658">
    <property type="entry name" value="Anti-sigma_ant"/>
</dbReference>
<dbReference type="CDD" id="cd07043">
    <property type="entry name" value="STAS_anti-anti-sigma_factors"/>
    <property type="match status" value="1"/>
</dbReference>
<accession>E1QDL4</accession>
<dbReference type="Proteomes" id="UP000009047">
    <property type="component" value="Chromosome"/>
</dbReference>
<dbReference type="NCBIfam" id="TIGR00377">
    <property type="entry name" value="ant_ant_sig"/>
    <property type="match status" value="1"/>
</dbReference>
<dbReference type="InterPro" id="IPR002645">
    <property type="entry name" value="STAS_dom"/>
</dbReference>
<dbReference type="KEGG" id="dbr:Deba_0154"/>
<name>E1QDL4_DESB2</name>
<comment type="similarity">
    <text evidence="1 2">Belongs to the anti-sigma-factor antagonist family.</text>
</comment>
<dbReference type="HOGENOM" id="CLU_115403_9_2_7"/>
<reference evidence="4 5" key="1">
    <citation type="journal article" date="2010" name="Stand. Genomic Sci.">
        <title>Complete genome sequence of Desulfarculus baarsii type strain (2st14).</title>
        <authorList>
            <person name="Sun H."/>
            <person name="Spring S."/>
            <person name="Lapidus A."/>
            <person name="Davenport K."/>
            <person name="Del Rio T.G."/>
            <person name="Tice H."/>
            <person name="Nolan M."/>
            <person name="Copeland A."/>
            <person name="Cheng J.F."/>
            <person name="Lucas S."/>
            <person name="Tapia R."/>
            <person name="Goodwin L."/>
            <person name="Pitluck S."/>
            <person name="Ivanova N."/>
            <person name="Pagani I."/>
            <person name="Mavromatis K."/>
            <person name="Ovchinnikova G."/>
            <person name="Pati A."/>
            <person name="Chen A."/>
            <person name="Palaniappan K."/>
            <person name="Hauser L."/>
            <person name="Chang Y.J."/>
            <person name="Jeffries C.D."/>
            <person name="Detter J.C."/>
            <person name="Han C."/>
            <person name="Rohde M."/>
            <person name="Brambilla E."/>
            <person name="Goker M."/>
            <person name="Woyke T."/>
            <person name="Bristow J."/>
            <person name="Eisen J.A."/>
            <person name="Markowitz V."/>
            <person name="Hugenholtz P."/>
            <person name="Kyrpides N.C."/>
            <person name="Klenk H.P."/>
            <person name="Land M."/>
        </authorList>
    </citation>
    <scope>NUCLEOTIDE SEQUENCE [LARGE SCALE GENOMIC DNA]</scope>
    <source>
        <strain evidence="5">ATCC 33931 / DSM 2075 / LMG 7858 / VKM B-1802 / 2st14</strain>
    </source>
</reference>
<sequence>MEVTSVREGGALICKLVGRLDASSSPMVDQAMQGQLTEDDKLLLCDMSELEYISSAGLRILLMRAKEMAARKGKLALFAPRPEVKQVFEIAGFTKIIPLFATKEEALKAC</sequence>
<evidence type="ECO:0000259" key="3">
    <source>
        <dbReference type="PROSITE" id="PS50801"/>
    </source>
</evidence>
<dbReference type="SUPFAM" id="SSF52091">
    <property type="entry name" value="SpoIIaa-like"/>
    <property type="match status" value="1"/>
</dbReference>
<dbReference type="Gene3D" id="3.30.750.24">
    <property type="entry name" value="STAS domain"/>
    <property type="match status" value="1"/>
</dbReference>
<keyword evidence="5" id="KW-1185">Reference proteome</keyword>
<dbReference type="EMBL" id="CP002085">
    <property type="protein sequence ID" value="ADK83533.1"/>
    <property type="molecule type" value="Genomic_DNA"/>
</dbReference>
<evidence type="ECO:0000256" key="2">
    <source>
        <dbReference type="RuleBase" id="RU003749"/>
    </source>
</evidence>
<dbReference type="PROSITE" id="PS50801">
    <property type="entry name" value="STAS"/>
    <property type="match status" value="1"/>
</dbReference>
<dbReference type="PANTHER" id="PTHR33495:SF2">
    <property type="entry name" value="ANTI-SIGMA FACTOR ANTAGONIST TM_1081-RELATED"/>
    <property type="match status" value="1"/>
</dbReference>